<reference evidence="2" key="1">
    <citation type="submission" date="2021-06" db="EMBL/GenBank/DDBJ databases">
        <authorList>
            <person name="Kallberg Y."/>
            <person name="Tangrot J."/>
            <person name="Rosling A."/>
        </authorList>
    </citation>
    <scope>NUCLEOTIDE SEQUENCE</scope>
    <source>
        <strain evidence="2">UK204</strain>
    </source>
</reference>
<evidence type="ECO:0000313" key="2">
    <source>
        <dbReference type="EMBL" id="CAG8545470.1"/>
    </source>
</evidence>
<keyword evidence="3" id="KW-1185">Reference proteome</keyword>
<organism evidence="2 3">
    <name type="scientific">Funneliformis caledonium</name>
    <dbReference type="NCBI Taxonomy" id="1117310"/>
    <lineage>
        <taxon>Eukaryota</taxon>
        <taxon>Fungi</taxon>
        <taxon>Fungi incertae sedis</taxon>
        <taxon>Mucoromycota</taxon>
        <taxon>Glomeromycotina</taxon>
        <taxon>Glomeromycetes</taxon>
        <taxon>Glomerales</taxon>
        <taxon>Glomeraceae</taxon>
        <taxon>Funneliformis</taxon>
    </lineage>
</organism>
<feature type="compositionally biased region" description="Pro residues" evidence="1">
    <location>
        <begin position="62"/>
        <end position="71"/>
    </location>
</feature>
<name>A0A9N9FNJ7_9GLOM</name>
<accession>A0A9N9FNJ7</accession>
<proteinExistence type="predicted"/>
<sequence length="85" mass="9766">MPSRTDPIRGAISSRERRQLRDSLEFWTEYIQMTLQRLRNIPRPSPSISRSSPPWSRTPMSSPSPTPPSTPPSFSFKKKPLRKSA</sequence>
<feature type="non-terminal residue" evidence="2">
    <location>
        <position position="85"/>
    </location>
</feature>
<dbReference type="EMBL" id="CAJVPQ010001317">
    <property type="protein sequence ID" value="CAG8545470.1"/>
    <property type="molecule type" value="Genomic_DNA"/>
</dbReference>
<evidence type="ECO:0000256" key="1">
    <source>
        <dbReference type="SAM" id="MobiDB-lite"/>
    </source>
</evidence>
<dbReference type="AlphaFoldDB" id="A0A9N9FNJ7"/>
<gene>
    <name evidence="2" type="ORF">FCALED_LOCUS5852</name>
</gene>
<feature type="compositionally biased region" description="Basic residues" evidence="1">
    <location>
        <begin position="76"/>
        <end position="85"/>
    </location>
</feature>
<feature type="region of interest" description="Disordered" evidence="1">
    <location>
        <begin position="38"/>
        <end position="85"/>
    </location>
</feature>
<evidence type="ECO:0000313" key="3">
    <source>
        <dbReference type="Proteomes" id="UP000789570"/>
    </source>
</evidence>
<dbReference type="Proteomes" id="UP000789570">
    <property type="component" value="Unassembled WGS sequence"/>
</dbReference>
<feature type="compositionally biased region" description="Low complexity" evidence="1">
    <location>
        <begin position="46"/>
        <end position="61"/>
    </location>
</feature>
<comment type="caution">
    <text evidence="2">The sequence shown here is derived from an EMBL/GenBank/DDBJ whole genome shotgun (WGS) entry which is preliminary data.</text>
</comment>
<protein>
    <submittedName>
        <fullName evidence="2">251_t:CDS:1</fullName>
    </submittedName>
</protein>